<evidence type="ECO:0000256" key="4">
    <source>
        <dbReference type="ARBA" id="ARBA00022679"/>
    </source>
</evidence>
<dbReference type="EC" id="2.1.1.182" evidence="7"/>
<sequence length="267" mass="29657">MTIPSPPPPLKRLGQHFLIDPNIVRKIIHEAAISPEDTVLEIGPGRGVLTGPLCELASQVIAIELDKKLAAYLKQVCPYPNLDLKVGDALEFPVETLPPGTVVVANLPYYVSTPLLFQLLEQPSRINRMIVMLQLEVAKRLAAKPGSQDYGALSVLSQYRGKSRVAFKVPASCFRPRPDVESAVVTLSLFSGEKEDEPFSQLFTQTVRAAFAHRRKTMVNSFRDSGFLMPILQEAFDEARIDPKRRAETLTVQEFITLAKAIHLRSI</sequence>
<keyword evidence="5 7" id="KW-0949">S-adenosyl-L-methionine</keyword>
<comment type="subcellular location">
    <subcellularLocation>
        <location evidence="7">Cytoplasm</location>
    </subcellularLocation>
</comment>
<keyword evidence="2 7" id="KW-0698">rRNA processing</keyword>
<dbReference type="HAMAP" id="MF_00607">
    <property type="entry name" value="16SrRNA_methyltr_A"/>
    <property type="match status" value="1"/>
</dbReference>
<dbReference type="EMBL" id="JAQOUE010000001">
    <property type="protein sequence ID" value="MDT7042642.1"/>
    <property type="molecule type" value="Genomic_DNA"/>
</dbReference>
<accession>A0ABU3K898</accession>
<feature type="domain" description="Ribosomal RNA adenine methylase transferase N-terminal" evidence="9">
    <location>
        <begin position="23"/>
        <end position="191"/>
    </location>
</feature>
<keyword evidence="11" id="KW-1185">Reference proteome</keyword>
<organism evidence="10 11">
    <name type="scientific">Candidatus Nitronereus thalassa</name>
    <dbReference type="NCBI Taxonomy" id="3020898"/>
    <lineage>
        <taxon>Bacteria</taxon>
        <taxon>Pseudomonadati</taxon>
        <taxon>Nitrospirota</taxon>
        <taxon>Nitrospiria</taxon>
        <taxon>Nitrospirales</taxon>
        <taxon>Nitrospiraceae</taxon>
        <taxon>Candidatus Nitronereus</taxon>
    </lineage>
</organism>
<dbReference type="PANTHER" id="PTHR11727:SF7">
    <property type="entry name" value="DIMETHYLADENOSINE TRANSFERASE-RELATED"/>
    <property type="match status" value="1"/>
</dbReference>
<comment type="function">
    <text evidence="7">Specifically dimethylates two adjacent adenosines (A1518 and A1519) in the loop of a conserved hairpin near the 3'-end of 16S rRNA in the 30S particle. May play a critical role in biogenesis of 30S subunits.</text>
</comment>
<gene>
    <name evidence="7 10" type="primary">rsmA</name>
    <name evidence="7" type="synonym">ksgA</name>
    <name evidence="10" type="ORF">PPG34_09790</name>
</gene>
<dbReference type="Gene3D" id="3.40.50.150">
    <property type="entry name" value="Vaccinia Virus protein VP39"/>
    <property type="match status" value="1"/>
</dbReference>
<evidence type="ECO:0000256" key="5">
    <source>
        <dbReference type="ARBA" id="ARBA00022691"/>
    </source>
</evidence>
<comment type="catalytic activity">
    <reaction evidence="7">
        <text>adenosine(1518)/adenosine(1519) in 16S rRNA + 4 S-adenosyl-L-methionine = N(6)-dimethyladenosine(1518)/N(6)-dimethyladenosine(1519) in 16S rRNA + 4 S-adenosyl-L-homocysteine + 4 H(+)</text>
        <dbReference type="Rhea" id="RHEA:19609"/>
        <dbReference type="Rhea" id="RHEA-COMP:10232"/>
        <dbReference type="Rhea" id="RHEA-COMP:10233"/>
        <dbReference type="ChEBI" id="CHEBI:15378"/>
        <dbReference type="ChEBI" id="CHEBI:57856"/>
        <dbReference type="ChEBI" id="CHEBI:59789"/>
        <dbReference type="ChEBI" id="CHEBI:74411"/>
        <dbReference type="ChEBI" id="CHEBI:74493"/>
        <dbReference type="EC" id="2.1.1.182"/>
    </reaction>
</comment>
<dbReference type="Proteomes" id="UP001250932">
    <property type="component" value="Unassembled WGS sequence"/>
</dbReference>
<keyword evidence="6 7" id="KW-0694">RNA-binding</keyword>
<dbReference type="InterPro" id="IPR011530">
    <property type="entry name" value="rRNA_adenine_dimethylase"/>
</dbReference>
<feature type="binding site" evidence="7 8">
    <location>
        <position position="64"/>
    </location>
    <ligand>
        <name>S-adenosyl-L-methionine</name>
        <dbReference type="ChEBI" id="CHEBI:59789"/>
    </ligand>
</feature>
<proteinExistence type="inferred from homology"/>
<dbReference type="InterPro" id="IPR001737">
    <property type="entry name" value="KsgA/Erm"/>
</dbReference>
<feature type="binding site" evidence="7 8">
    <location>
        <position position="106"/>
    </location>
    <ligand>
        <name>S-adenosyl-L-methionine</name>
        <dbReference type="ChEBI" id="CHEBI:59789"/>
    </ligand>
</feature>
<evidence type="ECO:0000256" key="6">
    <source>
        <dbReference type="ARBA" id="ARBA00022884"/>
    </source>
</evidence>
<evidence type="ECO:0000256" key="2">
    <source>
        <dbReference type="ARBA" id="ARBA00022552"/>
    </source>
</evidence>
<dbReference type="PROSITE" id="PS51689">
    <property type="entry name" value="SAM_RNA_A_N6_MT"/>
    <property type="match status" value="1"/>
</dbReference>
<keyword evidence="4 7" id="KW-0808">Transferase</keyword>
<protein>
    <recommendedName>
        <fullName evidence="7">Ribosomal RNA small subunit methyltransferase A</fullName>
        <ecNumber evidence="7">2.1.1.182</ecNumber>
    </recommendedName>
    <alternativeName>
        <fullName evidence="7">16S rRNA (adenine(1518)-N(6)/adenine(1519)-N(6))-dimethyltransferase</fullName>
    </alternativeName>
    <alternativeName>
        <fullName evidence="7">16S rRNA dimethyladenosine transferase</fullName>
    </alternativeName>
    <alternativeName>
        <fullName evidence="7">16S rRNA dimethylase</fullName>
    </alternativeName>
    <alternativeName>
        <fullName evidence="7">S-adenosylmethionine-6-N', N'-adenosyl(rRNA) dimethyltransferase</fullName>
    </alternativeName>
</protein>
<keyword evidence="3 7" id="KW-0489">Methyltransferase</keyword>
<reference evidence="10 11" key="1">
    <citation type="journal article" date="2023" name="ISME J.">
        <title>Cultivation and genomic characterization of novel and ubiquitous marine nitrite-oxidizing bacteria from the Nitrospirales.</title>
        <authorList>
            <person name="Mueller A.J."/>
            <person name="Daebeler A."/>
            <person name="Herbold C.W."/>
            <person name="Kirkegaard R.H."/>
            <person name="Daims H."/>
        </authorList>
    </citation>
    <scope>NUCLEOTIDE SEQUENCE [LARGE SCALE GENOMIC DNA]</scope>
    <source>
        <strain evidence="10 11">EB</strain>
    </source>
</reference>
<evidence type="ECO:0000259" key="9">
    <source>
        <dbReference type="SMART" id="SM00650"/>
    </source>
</evidence>
<dbReference type="Pfam" id="PF00398">
    <property type="entry name" value="RrnaAD"/>
    <property type="match status" value="1"/>
</dbReference>
<dbReference type="Gene3D" id="1.10.8.100">
    <property type="entry name" value="Ribosomal RNA adenine dimethylase-like, domain 2"/>
    <property type="match status" value="1"/>
</dbReference>
<feature type="binding site" evidence="7 8">
    <location>
        <position position="43"/>
    </location>
    <ligand>
        <name>S-adenosyl-L-methionine</name>
        <dbReference type="ChEBI" id="CHEBI:59789"/>
    </ligand>
</feature>
<dbReference type="CDD" id="cd02440">
    <property type="entry name" value="AdoMet_MTases"/>
    <property type="match status" value="1"/>
</dbReference>
<feature type="binding site" evidence="7 8">
    <location>
        <position position="88"/>
    </location>
    <ligand>
        <name>S-adenosyl-L-methionine</name>
        <dbReference type="ChEBI" id="CHEBI:59789"/>
    </ligand>
</feature>
<name>A0ABU3K898_9BACT</name>
<evidence type="ECO:0000313" key="11">
    <source>
        <dbReference type="Proteomes" id="UP001250932"/>
    </source>
</evidence>
<dbReference type="InterPro" id="IPR020598">
    <property type="entry name" value="rRNA_Ade_methylase_Trfase_N"/>
</dbReference>
<evidence type="ECO:0000256" key="3">
    <source>
        <dbReference type="ARBA" id="ARBA00022603"/>
    </source>
</evidence>
<dbReference type="InterPro" id="IPR023165">
    <property type="entry name" value="rRNA_Ade_diMease-like_C"/>
</dbReference>
<keyword evidence="1 7" id="KW-0963">Cytoplasm</keyword>
<evidence type="ECO:0000256" key="1">
    <source>
        <dbReference type="ARBA" id="ARBA00022490"/>
    </source>
</evidence>
<dbReference type="PROSITE" id="PS01131">
    <property type="entry name" value="RRNA_A_DIMETH"/>
    <property type="match status" value="1"/>
</dbReference>
<comment type="similarity">
    <text evidence="7">Belongs to the class I-like SAM-binding methyltransferase superfamily. rRNA adenine N(6)-methyltransferase family. RsmA subfamily.</text>
</comment>
<dbReference type="RefSeq" id="WP_313833079.1">
    <property type="nucleotide sequence ID" value="NZ_JAQOUE010000001.1"/>
</dbReference>
<evidence type="ECO:0000256" key="8">
    <source>
        <dbReference type="PROSITE-ProRule" id="PRU01026"/>
    </source>
</evidence>
<dbReference type="SMART" id="SM00650">
    <property type="entry name" value="rADc"/>
    <property type="match status" value="1"/>
</dbReference>
<evidence type="ECO:0000313" key="10">
    <source>
        <dbReference type="EMBL" id="MDT7042642.1"/>
    </source>
</evidence>
<dbReference type="PANTHER" id="PTHR11727">
    <property type="entry name" value="DIMETHYLADENOSINE TRANSFERASE"/>
    <property type="match status" value="1"/>
</dbReference>
<dbReference type="GO" id="GO:0052908">
    <property type="term" value="F:16S rRNA (adenine(1518)-N(6)/adenine(1519)-N(6))-dimethyltransferase activity"/>
    <property type="evidence" value="ECO:0007669"/>
    <property type="project" value="UniProtKB-EC"/>
</dbReference>
<feature type="binding site" evidence="7 8">
    <location>
        <position position="16"/>
    </location>
    <ligand>
        <name>S-adenosyl-L-methionine</name>
        <dbReference type="ChEBI" id="CHEBI:59789"/>
    </ligand>
</feature>
<dbReference type="InterPro" id="IPR020596">
    <property type="entry name" value="rRNA_Ade_Mease_Trfase_CS"/>
</dbReference>
<dbReference type="SUPFAM" id="SSF53335">
    <property type="entry name" value="S-adenosyl-L-methionine-dependent methyltransferases"/>
    <property type="match status" value="1"/>
</dbReference>
<evidence type="ECO:0000256" key="7">
    <source>
        <dbReference type="HAMAP-Rule" id="MF_00607"/>
    </source>
</evidence>
<dbReference type="NCBIfam" id="TIGR00755">
    <property type="entry name" value="ksgA"/>
    <property type="match status" value="1"/>
</dbReference>
<dbReference type="InterPro" id="IPR029063">
    <property type="entry name" value="SAM-dependent_MTases_sf"/>
</dbReference>
<feature type="binding site" evidence="7 8">
    <location>
        <position position="18"/>
    </location>
    <ligand>
        <name>S-adenosyl-L-methionine</name>
        <dbReference type="ChEBI" id="CHEBI:59789"/>
    </ligand>
</feature>
<comment type="caution">
    <text evidence="10">The sequence shown here is derived from an EMBL/GenBank/DDBJ whole genome shotgun (WGS) entry which is preliminary data.</text>
</comment>